<proteinExistence type="predicted"/>
<sequence>MSLLVVMVTLTIMLLAIAGMFHANNRTLEIVGNLGFKRNATSVGDIGVEVARAWLLTRTPTQLTATDATAGYFPVWTVGFDPTKYDWDTAGNSVLASADDGTGNAVSYVIHRMCSTAGSLSATGQECVWGNSSTGGSKTQNQNAQGAIKTPFYRITARVLGPRSTLSYIQVMVY</sequence>
<reference evidence="2" key="1">
    <citation type="submission" date="2019-02" db="EMBL/GenBank/DDBJ databases">
        <title>Complete genome sequence of Rhodoferax sp. Gr-4.</title>
        <authorList>
            <person name="Jin L."/>
        </authorList>
    </citation>
    <scope>NUCLEOTIDE SEQUENCE [LARGE SCALE GENOMIC DNA]</scope>
    <source>
        <strain evidence="2">Gr-4</strain>
    </source>
</reference>
<dbReference type="RefSeq" id="WP_142808350.1">
    <property type="nucleotide sequence ID" value="NZ_CP036282.1"/>
</dbReference>
<evidence type="ECO:0000313" key="1">
    <source>
        <dbReference type="EMBL" id="QDL52898.1"/>
    </source>
</evidence>
<gene>
    <name evidence="1" type="ORF">EXZ61_01195</name>
</gene>
<evidence type="ECO:0008006" key="3">
    <source>
        <dbReference type="Google" id="ProtNLM"/>
    </source>
</evidence>
<dbReference type="KEGG" id="rhg:EXZ61_01195"/>
<evidence type="ECO:0000313" key="2">
    <source>
        <dbReference type="Proteomes" id="UP000317365"/>
    </source>
</evidence>
<accession>A0A515EJQ5</accession>
<keyword evidence="2" id="KW-1185">Reference proteome</keyword>
<dbReference type="Proteomes" id="UP000317365">
    <property type="component" value="Chromosome"/>
</dbReference>
<organism evidence="1 2">
    <name type="scientific">Rhodoferax aquaticus</name>
    <dbReference type="NCBI Taxonomy" id="2527691"/>
    <lineage>
        <taxon>Bacteria</taxon>
        <taxon>Pseudomonadati</taxon>
        <taxon>Pseudomonadota</taxon>
        <taxon>Betaproteobacteria</taxon>
        <taxon>Burkholderiales</taxon>
        <taxon>Comamonadaceae</taxon>
        <taxon>Rhodoferax</taxon>
    </lineage>
</organism>
<protein>
    <recommendedName>
        <fullName evidence="3">Pilus assembly protein PilX</fullName>
    </recommendedName>
</protein>
<reference evidence="2" key="2">
    <citation type="journal article" date="2020" name="Int. J. Syst. Evol. Microbiol.">
        <title>Genomic insights into a novel species Rhodoferax aquaticus sp. nov., isolated from freshwater.</title>
        <authorList>
            <person name="Li T."/>
            <person name="Zhuo Y."/>
            <person name="Jin C.Z."/>
            <person name="Wu X."/>
            <person name="Ko S.R."/>
            <person name="Jin F.J."/>
            <person name="Ahn C.Y."/>
            <person name="Oh H.M."/>
            <person name="Lee H.G."/>
            <person name="Jin L."/>
        </authorList>
    </citation>
    <scope>NUCLEOTIDE SEQUENCE [LARGE SCALE GENOMIC DNA]</scope>
    <source>
        <strain evidence="2">Gr-4</strain>
    </source>
</reference>
<dbReference type="AlphaFoldDB" id="A0A515EJQ5"/>
<name>A0A515EJQ5_9BURK</name>
<dbReference type="EMBL" id="CP036282">
    <property type="protein sequence ID" value="QDL52898.1"/>
    <property type="molecule type" value="Genomic_DNA"/>
</dbReference>